<dbReference type="AlphaFoldDB" id="A0A7J4ZME8"/>
<evidence type="ECO:0000313" key="3">
    <source>
        <dbReference type="Proteomes" id="UP000420562"/>
    </source>
</evidence>
<evidence type="ECO:0000256" key="1">
    <source>
        <dbReference type="SAM" id="SignalP"/>
    </source>
</evidence>
<reference evidence="2 3" key="1">
    <citation type="submission" date="2019-09" db="EMBL/GenBank/DDBJ databases">
        <title>Geobacter sp. Red96, a novel strain isolated from paddy soil.</title>
        <authorList>
            <person name="Xu Z."/>
            <person name="Masuda Y."/>
            <person name="Itoh H."/>
            <person name="Senoo K."/>
        </authorList>
    </citation>
    <scope>NUCLEOTIDE SEQUENCE [LARGE SCALE GENOMIC DNA]</scope>
    <source>
        <strain evidence="2 3">Red96</strain>
    </source>
</reference>
<dbReference type="PROSITE" id="PS51257">
    <property type="entry name" value="PROKAR_LIPOPROTEIN"/>
    <property type="match status" value="1"/>
</dbReference>
<organism evidence="2 3">
    <name type="scientific">Oryzomonas japonica</name>
    <dbReference type="NCBI Taxonomy" id="2603858"/>
    <lineage>
        <taxon>Bacteria</taxon>
        <taxon>Pseudomonadati</taxon>
        <taxon>Thermodesulfobacteriota</taxon>
        <taxon>Desulfuromonadia</taxon>
        <taxon>Geobacterales</taxon>
        <taxon>Geobacteraceae</taxon>
        <taxon>Oryzomonas</taxon>
    </lineage>
</organism>
<dbReference type="EMBL" id="VZQZ01000011">
    <property type="protein sequence ID" value="KAB0663852.1"/>
    <property type="molecule type" value="Genomic_DNA"/>
</dbReference>
<comment type="caution">
    <text evidence="2">The sequence shown here is derived from an EMBL/GenBank/DDBJ whole genome shotgun (WGS) entry which is preliminary data.</text>
</comment>
<protein>
    <recommendedName>
        <fullName evidence="4">DUF4382 domain-containing protein</fullName>
    </recommendedName>
</protein>
<feature type="chain" id="PRO_5029605819" description="DUF4382 domain-containing protein" evidence="1">
    <location>
        <begin position="21"/>
        <end position="161"/>
    </location>
</feature>
<proteinExistence type="predicted"/>
<evidence type="ECO:0008006" key="4">
    <source>
        <dbReference type="Google" id="ProtNLM"/>
    </source>
</evidence>
<dbReference type="RefSeq" id="WP_151129542.1">
    <property type="nucleotide sequence ID" value="NZ_VZQZ01000011.1"/>
</dbReference>
<keyword evidence="3" id="KW-1185">Reference proteome</keyword>
<name>A0A7J4ZME8_9BACT</name>
<gene>
    <name evidence="2" type="ORF">F6V25_15605</name>
</gene>
<keyword evidence="1" id="KW-0732">Signal</keyword>
<evidence type="ECO:0000313" key="2">
    <source>
        <dbReference type="EMBL" id="KAB0663852.1"/>
    </source>
</evidence>
<sequence length="161" mass="15997">MTIRYLARALFALLVTTAFGCGGGGGGGSTAPVNPTKATLTLSIPSLPANTLVSSAIFTIKLPQGVSPAVLSGTDAWGSVTLTGGAVGSLSIANFSSSQITFGSVTLNGFGPGNFMIVNCVISSGTTVTASDFSLSNIQVYDSPSATLIPTATISMAVQLS</sequence>
<accession>A0A7J4ZME8</accession>
<dbReference type="Proteomes" id="UP000420562">
    <property type="component" value="Unassembled WGS sequence"/>
</dbReference>
<feature type="signal peptide" evidence="1">
    <location>
        <begin position="1"/>
        <end position="20"/>
    </location>
</feature>